<protein>
    <recommendedName>
        <fullName evidence="2">uroporphyrinogen-III C-methyltransferase</fullName>
        <ecNumber evidence="2">2.1.1.107</ecNumber>
    </recommendedName>
</protein>
<proteinExistence type="inferred from homology"/>
<evidence type="ECO:0000259" key="10">
    <source>
        <dbReference type="Pfam" id="PF02602"/>
    </source>
</evidence>
<evidence type="ECO:0000313" key="11">
    <source>
        <dbReference type="EMBL" id="GAN33088.1"/>
    </source>
</evidence>
<dbReference type="InterPro" id="IPR000878">
    <property type="entry name" value="4pyrrol_Mease"/>
</dbReference>
<comment type="pathway">
    <text evidence="7">Porphyrin-containing compound metabolism; siroheme biosynthesis; precorrin-2 from uroporphyrinogen III: step 1/1.</text>
</comment>
<evidence type="ECO:0000256" key="7">
    <source>
        <dbReference type="ARBA" id="ARBA00025705"/>
    </source>
</evidence>
<dbReference type="PANTHER" id="PTHR45790">
    <property type="entry name" value="SIROHEME SYNTHASE-RELATED"/>
    <property type="match status" value="1"/>
</dbReference>
<dbReference type="SUPFAM" id="SSF69618">
    <property type="entry name" value="HemD-like"/>
    <property type="match status" value="1"/>
</dbReference>
<organism evidence="11 12">
    <name type="scientific">Candidatus Brocadia sinica JPN1</name>
    <dbReference type="NCBI Taxonomy" id="1197129"/>
    <lineage>
        <taxon>Bacteria</taxon>
        <taxon>Pseudomonadati</taxon>
        <taxon>Planctomycetota</taxon>
        <taxon>Candidatus Brocadiia</taxon>
        <taxon>Candidatus Brocadiales</taxon>
        <taxon>Candidatus Brocadiaceae</taxon>
        <taxon>Candidatus Brocadia</taxon>
    </lineage>
</organism>
<dbReference type="RefSeq" id="WP_052563146.1">
    <property type="nucleotide sequence ID" value="NZ_BAFN01000001.1"/>
</dbReference>
<keyword evidence="6" id="KW-0627">Porphyrin biosynthesis</keyword>
<evidence type="ECO:0000256" key="6">
    <source>
        <dbReference type="ARBA" id="ARBA00023244"/>
    </source>
</evidence>
<dbReference type="PROSITE" id="PS00840">
    <property type="entry name" value="SUMT_2"/>
    <property type="match status" value="1"/>
</dbReference>
<evidence type="ECO:0000256" key="4">
    <source>
        <dbReference type="ARBA" id="ARBA00022679"/>
    </source>
</evidence>
<evidence type="ECO:0000256" key="8">
    <source>
        <dbReference type="RuleBase" id="RU003960"/>
    </source>
</evidence>
<evidence type="ECO:0000259" key="9">
    <source>
        <dbReference type="Pfam" id="PF00590"/>
    </source>
</evidence>
<dbReference type="InterPro" id="IPR036108">
    <property type="entry name" value="4pyrrol_syn_uPrphyn_synt_sf"/>
</dbReference>
<accession>A0ABQ0JWN2</accession>
<keyword evidence="12" id="KW-1185">Reference proteome</keyword>
<dbReference type="Pfam" id="PF02602">
    <property type="entry name" value="HEM4"/>
    <property type="match status" value="1"/>
</dbReference>
<dbReference type="Gene3D" id="3.40.1010.10">
    <property type="entry name" value="Cobalt-precorrin-4 Transmethylase, Domain 1"/>
    <property type="match status" value="1"/>
</dbReference>
<dbReference type="InterPro" id="IPR014777">
    <property type="entry name" value="4pyrrole_Mease_sub1"/>
</dbReference>
<evidence type="ECO:0000256" key="1">
    <source>
        <dbReference type="ARBA" id="ARBA00005879"/>
    </source>
</evidence>
<feature type="domain" description="Tetrapyrrole biosynthesis uroporphyrinogen III synthase" evidence="10">
    <location>
        <begin position="266"/>
        <end position="496"/>
    </location>
</feature>
<dbReference type="PROSITE" id="PS00839">
    <property type="entry name" value="SUMT_1"/>
    <property type="match status" value="1"/>
</dbReference>
<evidence type="ECO:0000256" key="2">
    <source>
        <dbReference type="ARBA" id="ARBA00012162"/>
    </source>
</evidence>
<dbReference type="InterPro" id="IPR014776">
    <property type="entry name" value="4pyrrole_Mease_sub2"/>
</dbReference>
<dbReference type="EMBL" id="BAFN01000001">
    <property type="protein sequence ID" value="GAN33088.1"/>
    <property type="molecule type" value="Genomic_DNA"/>
</dbReference>
<sequence length="515" mass="56608">MKRSLVYLVGAGPGDPRLITVKGLECIKKADVIIYDYLVNIDLLKAARPDAEFIYVGKQGGAHTLEQDEINQLLVKKALEDKIVTRLKGGDPYVFGRGGEEALVLHENRVPFEVVPGITAAIATPNYAGIPVTHRDFTSTFGLITGHEDPTKDESSIDWAKISTGIGTLAFYMGIKNLPYITGQLMKHGRSKDTPVAVIRWGTTPQQKTVVGTLDTIVQKAKDIRPPAITIVGEVVKLREQLNWFETKPLFGKTIVVTRSREQASEFADQLYEHGAQVIEFPTIEITKPDAVQPLDEAINSIQSYDWLVFTSINGADAFFQRLFELGKDIRDLKGIKVCAIGPATEGGIEKYHIKVDCRPPKFVAESVVEELKKITGIKGEKFLLPRADIARSFLPEELQKLGGEVTDLVAYKTIMAQPRNINLVDKIKNGEIHIITFTSSSTVRNFAQIVGEKNIAALNGHVQFASIGPITTQTAEDVGLRVTIRADEYTIPGLVSAILKSVTSATIQNSYKSL</sequence>
<comment type="caution">
    <text evidence="11">The sequence shown here is derived from an EMBL/GenBank/DDBJ whole genome shotgun (WGS) entry which is preliminary data.</text>
</comment>
<dbReference type="PANTHER" id="PTHR45790:SF3">
    <property type="entry name" value="S-ADENOSYL-L-METHIONINE-DEPENDENT UROPORPHYRINOGEN III METHYLTRANSFERASE, CHLOROPLASTIC"/>
    <property type="match status" value="1"/>
</dbReference>
<name>A0ABQ0JWN2_9BACT</name>
<keyword evidence="3 8" id="KW-0489">Methyltransferase</keyword>
<dbReference type="SUPFAM" id="SSF53790">
    <property type="entry name" value="Tetrapyrrole methylase"/>
    <property type="match status" value="1"/>
</dbReference>
<dbReference type="CDD" id="cd06578">
    <property type="entry name" value="HemD"/>
    <property type="match status" value="1"/>
</dbReference>
<evidence type="ECO:0000256" key="3">
    <source>
        <dbReference type="ARBA" id="ARBA00022603"/>
    </source>
</evidence>
<evidence type="ECO:0000256" key="5">
    <source>
        <dbReference type="ARBA" id="ARBA00022691"/>
    </source>
</evidence>
<evidence type="ECO:0000313" key="12">
    <source>
        <dbReference type="Proteomes" id="UP000032309"/>
    </source>
</evidence>
<comment type="similarity">
    <text evidence="1 8">Belongs to the precorrin methyltransferase family.</text>
</comment>
<feature type="domain" description="Tetrapyrrole methylase" evidence="9">
    <location>
        <begin position="6"/>
        <end position="217"/>
    </location>
</feature>
<gene>
    <name evidence="11" type="ORF">BROSI_A1605</name>
</gene>
<dbReference type="Pfam" id="PF00590">
    <property type="entry name" value="TP_methylase"/>
    <property type="match status" value="1"/>
</dbReference>
<dbReference type="InterPro" id="IPR003754">
    <property type="entry name" value="4pyrrol_synth_uPrphyn_synth"/>
</dbReference>
<dbReference type="InterPro" id="IPR006366">
    <property type="entry name" value="CobA/CysG_C"/>
</dbReference>
<dbReference type="NCBIfam" id="TIGR01469">
    <property type="entry name" value="cobA_cysG_Cterm"/>
    <property type="match status" value="1"/>
</dbReference>
<keyword evidence="5" id="KW-0949">S-adenosyl-L-methionine</keyword>
<dbReference type="Proteomes" id="UP000032309">
    <property type="component" value="Unassembled WGS sequence"/>
</dbReference>
<dbReference type="InterPro" id="IPR035996">
    <property type="entry name" value="4pyrrol_Methylase_sf"/>
</dbReference>
<dbReference type="InterPro" id="IPR050161">
    <property type="entry name" value="Siro_Cobalamin_biosynth"/>
</dbReference>
<dbReference type="EC" id="2.1.1.107" evidence="2"/>
<dbReference type="Gene3D" id="3.30.950.10">
    <property type="entry name" value="Methyltransferase, Cobalt-precorrin-4 Transmethylase, Domain 2"/>
    <property type="match status" value="1"/>
</dbReference>
<keyword evidence="4 8" id="KW-0808">Transferase</keyword>
<dbReference type="Gene3D" id="3.40.50.10090">
    <property type="match status" value="2"/>
</dbReference>
<dbReference type="InterPro" id="IPR003043">
    <property type="entry name" value="Uropor_MeTrfase_CS"/>
</dbReference>
<reference evidence="12" key="1">
    <citation type="journal article" date="2015" name="Genome Announc.">
        <title>Draft Genome Sequence of an Anaerobic Ammonium-Oxidizing Bacterium, "Candidatus Brocadia sinica".</title>
        <authorList>
            <person name="Oshiki M."/>
            <person name="Shinyako-Hata K."/>
            <person name="Satoh H."/>
            <person name="Okabe S."/>
        </authorList>
    </citation>
    <scope>NUCLEOTIDE SEQUENCE [LARGE SCALE GENOMIC DNA]</scope>
    <source>
        <strain evidence="12">JPN1</strain>
    </source>
</reference>
<dbReference type="CDD" id="cd11642">
    <property type="entry name" value="SUMT"/>
    <property type="match status" value="1"/>
</dbReference>
<dbReference type="NCBIfam" id="NF004790">
    <property type="entry name" value="PRK06136.1"/>
    <property type="match status" value="1"/>
</dbReference>